<gene>
    <name evidence="1" type="ORF">BC10311_03067</name>
</gene>
<evidence type="ECO:0000313" key="1">
    <source>
        <dbReference type="EMBL" id="SCC40657.1"/>
    </source>
</evidence>
<dbReference type="Proteomes" id="UP000195728">
    <property type="component" value="Unassembled WGS sequence"/>
</dbReference>
<sequence>MYDLYFIIYGIS</sequence>
<accession>A0AB37YST0</accession>
<protein>
    <submittedName>
        <fullName evidence="1">Uncharacterized protein</fullName>
    </submittedName>
</protein>
<organism evidence="1 2">
    <name type="scientific">Bacillus wiedmannii</name>
    <dbReference type="NCBI Taxonomy" id="1890302"/>
    <lineage>
        <taxon>Bacteria</taxon>
        <taxon>Bacillati</taxon>
        <taxon>Bacillota</taxon>
        <taxon>Bacilli</taxon>
        <taxon>Bacillales</taxon>
        <taxon>Bacillaceae</taxon>
        <taxon>Bacillus</taxon>
        <taxon>Bacillus cereus group</taxon>
    </lineage>
</organism>
<comment type="caution">
    <text evidence="1">The sequence shown here is derived from an EMBL/GenBank/DDBJ whole genome shotgun (WGS) entry which is preliminary data.</text>
</comment>
<proteinExistence type="predicted"/>
<name>A0AB37YST0_9BACI</name>
<dbReference type="EMBL" id="FMBG01000013">
    <property type="protein sequence ID" value="SCC40657.1"/>
    <property type="molecule type" value="Genomic_DNA"/>
</dbReference>
<evidence type="ECO:0000313" key="2">
    <source>
        <dbReference type="Proteomes" id="UP000195728"/>
    </source>
</evidence>
<reference evidence="1 2" key="1">
    <citation type="submission" date="2016-08" db="EMBL/GenBank/DDBJ databases">
        <authorList>
            <person name="Loux V."/>
            <person name="Rue O."/>
        </authorList>
    </citation>
    <scope>NUCLEOTIDE SEQUENCE [LARGE SCALE GENOMIC DNA]</scope>
    <source>
        <strain evidence="1 2">WSBC_10311</strain>
    </source>
</reference>